<organism evidence="1 2">
    <name type="scientific">Hygrophoropsis aurantiaca</name>
    <dbReference type="NCBI Taxonomy" id="72124"/>
    <lineage>
        <taxon>Eukaryota</taxon>
        <taxon>Fungi</taxon>
        <taxon>Dikarya</taxon>
        <taxon>Basidiomycota</taxon>
        <taxon>Agaricomycotina</taxon>
        <taxon>Agaricomycetes</taxon>
        <taxon>Agaricomycetidae</taxon>
        <taxon>Boletales</taxon>
        <taxon>Coniophorineae</taxon>
        <taxon>Hygrophoropsidaceae</taxon>
        <taxon>Hygrophoropsis</taxon>
    </lineage>
</organism>
<evidence type="ECO:0000313" key="1">
    <source>
        <dbReference type="EMBL" id="KAH7908494.1"/>
    </source>
</evidence>
<dbReference type="EMBL" id="MU267818">
    <property type="protein sequence ID" value="KAH7908494.1"/>
    <property type="molecule type" value="Genomic_DNA"/>
</dbReference>
<keyword evidence="2" id="KW-1185">Reference proteome</keyword>
<evidence type="ECO:0000313" key="2">
    <source>
        <dbReference type="Proteomes" id="UP000790377"/>
    </source>
</evidence>
<reference evidence="1" key="1">
    <citation type="journal article" date="2021" name="New Phytol.">
        <title>Evolutionary innovations through gain and loss of genes in the ectomycorrhizal Boletales.</title>
        <authorList>
            <person name="Wu G."/>
            <person name="Miyauchi S."/>
            <person name="Morin E."/>
            <person name="Kuo A."/>
            <person name="Drula E."/>
            <person name="Varga T."/>
            <person name="Kohler A."/>
            <person name="Feng B."/>
            <person name="Cao Y."/>
            <person name="Lipzen A."/>
            <person name="Daum C."/>
            <person name="Hundley H."/>
            <person name="Pangilinan J."/>
            <person name="Johnson J."/>
            <person name="Barry K."/>
            <person name="LaButti K."/>
            <person name="Ng V."/>
            <person name="Ahrendt S."/>
            <person name="Min B."/>
            <person name="Choi I.G."/>
            <person name="Park H."/>
            <person name="Plett J.M."/>
            <person name="Magnuson J."/>
            <person name="Spatafora J.W."/>
            <person name="Nagy L.G."/>
            <person name="Henrissat B."/>
            <person name="Grigoriev I.V."/>
            <person name="Yang Z.L."/>
            <person name="Xu J."/>
            <person name="Martin F.M."/>
        </authorList>
    </citation>
    <scope>NUCLEOTIDE SEQUENCE</scope>
    <source>
        <strain evidence="1">ATCC 28755</strain>
    </source>
</reference>
<protein>
    <submittedName>
        <fullName evidence="1">TLC domain-containing protein</fullName>
    </submittedName>
</protein>
<sequence length="365" mass="42466">MNAFQLSEWLPSFLLPFFTLSYPTDAPVRPDSFHDSPYYNTGLLDGCIIVTCIAVMAVLRDISRIYIMEPFAKWKLTRDWKRSKTHLPNGTTNGAANGVTNGTANGNGHSVYTNGKDPHMPPKQARKIHRSVLRFAEQGWSAIYYTVQWSFGLYVHINLPTSALHPTELWLDYPHIPLPGPLKFYYLTQTAFYLHQVLILNAEARRKDHYQMMTHHVITIILMVASYFYNFTRVGCLIMVLMDWCDIFLPVAKMLRYIKLYTLCDAMFTWFLLSWFVTRHVFFIIVIKSAIMDAPRLIRVGWSPEFGAYYSEFTHFLFEMMLVALQIIQFIWFWMICRVAWRVVSGKGAADERSDDESDSNKKDE</sequence>
<gene>
    <name evidence="1" type="ORF">BJ138DRAFT_1128403</name>
</gene>
<name>A0ACB8A5Y6_9AGAM</name>
<comment type="caution">
    <text evidence="1">The sequence shown here is derived from an EMBL/GenBank/DDBJ whole genome shotgun (WGS) entry which is preliminary data.</text>
</comment>
<proteinExistence type="predicted"/>
<accession>A0ACB8A5Y6</accession>
<dbReference type="Proteomes" id="UP000790377">
    <property type="component" value="Unassembled WGS sequence"/>
</dbReference>